<name>F4LS58_TEPAE</name>
<dbReference type="GO" id="GO:0051607">
    <property type="term" value="P:defense response to virus"/>
    <property type="evidence" value="ECO:0007669"/>
    <property type="project" value="UniProtKB-KW"/>
</dbReference>
<dbReference type="PANTHER" id="PTHR47963">
    <property type="entry name" value="DEAD-BOX ATP-DEPENDENT RNA HELICASE 47, MITOCHONDRIAL"/>
    <property type="match status" value="1"/>
</dbReference>
<feature type="domain" description="Helicase C-terminal" evidence="10">
    <location>
        <begin position="495"/>
        <end position="656"/>
    </location>
</feature>
<dbReference type="EMBL" id="HF563609">
    <property type="protein sequence ID" value="CDI40289.1"/>
    <property type="molecule type" value="Genomic_DNA"/>
</dbReference>
<dbReference type="Pfam" id="PF22590">
    <property type="entry name" value="Cas3-like_C_2"/>
    <property type="match status" value="1"/>
</dbReference>
<evidence type="ECO:0000313" key="12">
    <source>
        <dbReference type="EMBL" id="CDI40289.1"/>
    </source>
</evidence>
<dbReference type="HOGENOM" id="CLU_010123_1_1_9"/>
<keyword evidence="4" id="KW-0479">Metal-binding</keyword>
<evidence type="ECO:0000256" key="4">
    <source>
        <dbReference type="ARBA" id="ARBA00022723"/>
    </source>
</evidence>
<proteinExistence type="inferred from homology"/>
<keyword evidence="5" id="KW-0547">Nucleotide-binding</keyword>
<dbReference type="AlphaFoldDB" id="F4LS58"/>
<dbReference type="InterPro" id="IPR038257">
    <property type="entry name" value="CRISPR-assoc_Cas3_HD_sf"/>
</dbReference>
<organism evidence="12 13">
    <name type="scientific">Tepidanaerobacter acetatoxydans (strain DSM 21804 / JCM 16047 / Re1)</name>
    <dbReference type="NCBI Taxonomy" id="1209989"/>
    <lineage>
        <taxon>Bacteria</taxon>
        <taxon>Bacillati</taxon>
        <taxon>Bacillota</taxon>
        <taxon>Clostridia</taxon>
        <taxon>Thermosediminibacterales</taxon>
        <taxon>Tepidanaerobacteraceae</taxon>
        <taxon>Tepidanaerobacter</taxon>
    </lineage>
</organism>
<dbReference type="Pfam" id="PF00270">
    <property type="entry name" value="DEAD"/>
    <property type="match status" value="1"/>
</dbReference>
<dbReference type="SMART" id="SM00490">
    <property type="entry name" value="HELICc"/>
    <property type="match status" value="1"/>
</dbReference>
<evidence type="ECO:0000256" key="9">
    <source>
        <dbReference type="ARBA" id="ARBA00023118"/>
    </source>
</evidence>
<dbReference type="eggNOG" id="COG1203">
    <property type="taxonomic scope" value="Bacteria"/>
</dbReference>
<comment type="similarity">
    <text evidence="1">In the N-terminal section; belongs to the CRISPR-associated nuclease Cas3-HD family.</text>
</comment>
<gene>
    <name evidence="12" type="ordered locus">TEPIRE1_0114</name>
</gene>
<keyword evidence="7" id="KW-0347">Helicase</keyword>
<dbReference type="PROSITE" id="PS51643">
    <property type="entry name" value="HD_CAS3"/>
    <property type="match status" value="1"/>
</dbReference>
<evidence type="ECO:0000259" key="11">
    <source>
        <dbReference type="PROSITE" id="PS51643"/>
    </source>
</evidence>
<reference evidence="13" key="1">
    <citation type="journal article" date="2013" name="Genome Announc.">
        <title>First genome sequence of a syntrophic acetate-oxidizing bacterium, Tepidanaerobacter acetatoxydans strain Re1.</title>
        <authorList>
            <person name="Manzoor S."/>
            <person name="Bongcam-Rudloff E."/>
            <person name="Schnurer A."/>
            <person name="Muller B."/>
        </authorList>
    </citation>
    <scope>NUCLEOTIDE SEQUENCE [LARGE SCALE GENOMIC DNA]</scope>
    <source>
        <strain evidence="13">Re1</strain>
    </source>
</reference>
<dbReference type="InterPro" id="IPR011545">
    <property type="entry name" value="DEAD/DEAH_box_helicase_dom"/>
</dbReference>
<evidence type="ECO:0000259" key="10">
    <source>
        <dbReference type="PROSITE" id="PS51194"/>
    </source>
</evidence>
<dbReference type="InterPro" id="IPR001650">
    <property type="entry name" value="Helicase_C-like"/>
</dbReference>
<accession>F4LS58</accession>
<keyword evidence="3" id="KW-0540">Nuclease</keyword>
<evidence type="ECO:0000256" key="2">
    <source>
        <dbReference type="ARBA" id="ARBA00009046"/>
    </source>
</evidence>
<dbReference type="STRING" id="1209989.TepRe1_0110"/>
<keyword evidence="13" id="KW-1185">Reference proteome</keyword>
<dbReference type="Gene3D" id="3.40.50.300">
    <property type="entry name" value="P-loop containing nucleotide triphosphate hydrolases"/>
    <property type="match status" value="2"/>
</dbReference>
<evidence type="ECO:0000256" key="5">
    <source>
        <dbReference type="ARBA" id="ARBA00022741"/>
    </source>
</evidence>
<dbReference type="GO" id="GO:0005524">
    <property type="term" value="F:ATP binding"/>
    <property type="evidence" value="ECO:0007669"/>
    <property type="project" value="UniProtKB-KW"/>
</dbReference>
<evidence type="ECO:0000256" key="8">
    <source>
        <dbReference type="ARBA" id="ARBA00022840"/>
    </source>
</evidence>
<dbReference type="CDD" id="cd09641">
    <property type="entry name" value="Cas3''_I"/>
    <property type="match status" value="1"/>
</dbReference>
<evidence type="ECO:0000256" key="3">
    <source>
        <dbReference type="ARBA" id="ARBA00022722"/>
    </source>
</evidence>
<dbReference type="KEGG" id="tep:TepRe1_0110"/>
<sequence>MQYLAHYDKGKQEKQFLNEHLTSVATLAKTRVLPCVVFDDLDSSKIEEICYWTGYFHDLGKYSIYFQDYLQKGISSPLKNHAHISACFAYSYLSNKATSRFDSDKTLLFFIYTCIRLHHTSLKCKGLFNYGIWEDLIPISKNISDKSNEIIKDLGLAQDMSDEEFRALIDIEKFKANAFSLERIPLMFNNSRISNPKWYFLLIYLFSMLIDTDKLDSANIKSEKISTVPPENVTSYIFSKHGKKSDTELINNREKARKSMIEVVESLSNDALKNVRFFTITAPTGIGKTLSSLQCALDLQQKIAETEGYTPRIITAIPFINIIEQNKLEYENVMGKECKIAVHHRLSDFGVAKSKDETIPVDRVLLETESWEADVILTTFVQLFQSLFSSTNKMLKKINKLAGSIVILDEIQAIPEKYMPLIGASLQMIAKYYGTRFILMTATQPKILQFGSMLLQYTEKNSKQIESIELLPNHEEYFKCLTRTKFVPLLENVLDTEDFLDVFFNKWDYTKSCLIVVNTIKRSIDVYKKIKEELALRGFKLPVYYLSTNIIPLKRRDVIQEVKDLLESEQPVILVSTQTIEAGVDLDFDMAFRDFAPLDSLVQTAGRVNRQGKKGNYSPVYIIQLENDSHYIYDLSLREVTINLLKELLTAQEEIKETDYVSLTKRYYDLILKEGVDDASKRIWNDGILKLDFDKLEEFKLIESPGEVYDVFIEKELSATNLADAYEQVLGYKDSFDYDLSKIFPDFKSDQFEKTLNVFQRKALLRLIMAKMHDYIIQVRVSRLKENRPVEFKERGNIESSLYWVPPTKCDDYYDEDTGFKDESGDGFI</sequence>
<dbReference type="GO" id="GO:0003723">
    <property type="term" value="F:RNA binding"/>
    <property type="evidence" value="ECO:0007669"/>
    <property type="project" value="TreeGrafter"/>
</dbReference>
<dbReference type="RefSeq" id="WP_013777245.1">
    <property type="nucleotide sequence ID" value="NC_015519.1"/>
</dbReference>
<dbReference type="OrthoDB" id="9810236at2"/>
<dbReference type="InterPro" id="IPR050547">
    <property type="entry name" value="DEAD_box_RNA_helicases"/>
</dbReference>
<dbReference type="InterPro" id="IPR054712">
    <property type="entry name" value="Cas3-like_dom"/>
</dbReference>
<evidence type="ECO:0000313" key="13">
    <source>
        <dbReference type="Proteomes" id="UP000010802"/>
    </source>
</evidence>
<evidence type="ECO:0000256" key="7">
    <source>
        <dbReference type="ARBA" id="ARBA00022806"/>
    </source>
</evidence>
<dbReference type="Proteomes" id="UP000010802">
    <property type="component" value="Chromosome"/>
</dbReference>
<comment type="similarity">
    <text evidence="2">In the central section; belongs to the CRISPR-associated helicase Cas3 family.</text>
</comment>
<dbReference type="PROSITE" id="PS51194">
    <property type="entry name" value="HELICASE_CTER"/>
    <property type="match status" value="1"/>
</dbReference>
<dbReference type="KEGG" id="tae:TepiRe1_0114"/>
<dbReference type="GO" id="GO:0003724">
    <property type="term" value="F:RNA helicase activity"/>
    <property type="evidence" value="ECO:0007669"/>
    <property type="project" value="TreeGrafter"/>
</dbReference>
<dbReference type="Gene3D" id="1.10.3210.30">
    <property type="match status" value="1"/>
</dbReference>
<evidence type="ECO:0000256" key="1">
    <source>
        <dbReference type="ARBA" id="ARBA00006847"/>
    </source>
</evidence>
<dbReference type="InterPro" id="IPR027417">
    <property type="entry name" value="P-loop_NTPase"/>
</dbReference>
<protein>
    <submittedName>
        <fullName evidence="12">CRISPR-associated HD domain protein</fullName>
    </submittedName>
</protein>
<dbReference type="NCBIfam" id="TIGR01596">
    <property type="entry name" value="cas3_HD"/>
    <property type="match status" value="1"/>
</dbReference>
<dbReference type="CDD" id="cd17930">
    <property type="entry name" value="DEXHc_cas3"/>
    <property type="match status" value="1"/>
</dbReference>
<feature type="domain" description="HD Cas3-type" evidence="11">
    <location>
        <begin position="10"/>
        <end position="215"/>
    </location>
</feature>
<dbReference type="GO" id="GO:0004518">
    <property type="term" value="F:nuclease activity"/>
    <property type="evidence" value="ECO:0007669"/>
    <property type="project" value="UniProtKB-KW"/>
</dbReference>
<dbReference type="GO" id="GO:0016787">
    <property type="term" value="F:hydrolase activity"/>
    <property type="evidence" value="ECO:0007669"/>
    <property type="project" value="UniProtKB-KW"/>
</dbReference>
<evidence type="ECO:0000256" key="6">
    <source>
        <dbReference type="ARBA" id="ARBA00022801"/>
    </source>
</evidence>
<keyword evidence="8" id="KW-0067">ATP-binding</keyword>
<dbReference type="NCBIfam" id="TIGR01587">
    <property type="entry name" value="cas3_core"/>
    <property type="match status" value="1"/>
</dbReference>
<dbReference type="PANTHER" id="PTHR47963:SF9">
    <property type="entry name" value="CRISPR-ASSOCIATED ENDONUCLEASE_HELICASE CAS3"/>
    <property type="match status" value="1"/>
</dbReference>
<dbReference type="InterPro" id="IPR006474">
    <property type="entry name" value="Helicase_Cas3_CRISPR-ass_core"/>
</dbReference>
<keyword evidence="9" id="KW-0051">Antiviral defense</keyword>
<keyword evidence="6" id="KW-0378">Hydrolase</keyword>
<dbReference type="SUPFAM" id="SSF52540">
    <property type="entry name" value="P-loop containing nucleoside triphosphate hydrolases"/>
    <property type="match status" value="1"/>
</dbReference>
<dbReference type="InterPro" id="IPR006483">
    <property type="entry name" value="CRISPR-assoc_Cas3_HD"/>
</dbReference>
<dbReference type="GO" id="GO:0046872">
    <property type="term" value="F:metal ion binding"/>
    <property type="evidence" value="ECO:0007669"/>
    <property type="project" value="UniProtKB-KW"/>
</dbReference>